<keyword evidence="3" id="KW-1185">Reference proteome</keyword>
<evidence type="ECO:0000256" key="1">
    <source>
        <dbReference type="SAM" id="MobiDB-lite"/>
    </source>
</evidence>
<organism evidence="2 3">
    <name type="scientific">Araneus ventricosus</name>
    <name type="common">Orbweaver spider</name>
    <name type="synonym">Epeira ventricosa</name>
    <dbReference type="NCBI Taxonomy" id="182803"/>
    <lineage>
        <taxon>Eukaryota</taxon>
        <taxon>Metazoa</taxon>
        <taxon>Ecdysozoa</taxon>
        <taxon>Arthropoda</taxon>
        <taxon>Chelicerata</taxon>
        <taxon>Arachnida</taxon>
        <taxon>Araneae</taxon>
        <taxon>Araneomorphae</taxon>
        <taxon>Entelegynae</taxon>
        <taxon>Araneoidea</taxon>
        <taxon>Araneidae</taxon>
        <taxon>Araneus</taxon>
    </lineage>
</organism>
<evidence type="ECO:0000313" key="3">
    <source>
        <dbReference type="Proteomes" id="UP000499080"/>
    </source>
</evidence>
<evidence type="ECO:0000313" key="2">
    <source>
        <dbReference type="EMBL" id="GBM25798.1"/>
    </source>
</evidence>
<name>A0A4Y2ECM7_ARAVE</name>
<dbReference type="Proteomes" id="UP000499080">
    <property type="component" value="Unassembled WGS sequence"/>
</dbReference>
<feature type="compositionally biased region" description="Polar residues" evidence="1">
    <location>
        <begin position="75"/>
        <end position="97"/>
    </location>
</feature>
<comment type="caution">
    <text evidence="2">The sequence shown here is derived from an EMBL/GenBank/DDBJ whole genome shotgun (WGS) entry which is preliminary data.</text>
</comment>
<feature type="region of interest" description="Disordered" evidence="1">
    <location>
        <begin position="75"/>
        <end position="122"/>
    </location>
</feature>
<protein>
    <submittedName>
        <fullName evidence="2">Uncharacterized protein</fullName>
    </submittedName>
</protein>
<sequence length="122" mass="13726">MRITSWRLVLRAFPITSVHLFQISPSQSITRSRICFSTKIISPSSMLDKACPLNFLGPQVATLIIHYIQSKQSSDVRTTNNNHLKQSLQCPPASTDSIPPLPPMQHNPKDRSDSLPFAVEYH</sequence>
<gene>
    <name evidence="2" type="ORF">AVEN_188394_1</name>
</gene>
<proteinExistence type="predicted"/>
<accession>A0A4Y2ECM7</accession>
<reference evidence="2 3" key="1">
    <citation type="journal article" date="2019" name="Sci. Rep.">
        <title>Orb-weaving spider Araneus ventricosus genome elucidates the spidroin gene catalogue.</title>
        <authorList>
            <person name="Kono N."/>
            <person name="Nakamura H."/>
            <person name="Ohtoshi R."/>
            <person name="Moran D.A.P."/>
            <person name="Shinohara A."/>
            <person name="Yoshida Y."/>
            <person name="Fujiwara M."/>
            <person name="Mori M."/>
            <person name="Tomita M."/>
            <person name="Arakawa K."/>
        </authorList>
    </citation>
    <scope>NUCLEOTIDE SEQUENCE [LARGE SCALE GENOMIC DNA]</scope>
</reference>
<dbReference type="EMBL" id="BGPR01000546">
    <property type="protein sequence ID" value="GBM25798.1"/>
    <property type="molecule type" value="Genomic_DNA"/>
</dbReference>
<dbReference type="AlphaFoldDB" id="A0A4Y2ECM7"/>